<evidence type="ECO:0000259" key="1">
    <source>
        <dbReference type="Pfam" id="PF07883"/>
    </source>
</evidence>
<dbReference type="Pfam" id="PF07883">
    <property type="entry name" value="Cupin_2"/>
    <property type="match status" value="1"/>
</dbReference>
<protein>
    <recommendedName>
        <fullName evidence="1">Cupin type-2 domain-containing protein</fullName>
    </recommendedName>
</protein>
<dbReference type="PANTHER" id="PTHR36114:SF8">
    <property type="entry name" value="CUPIN TYPE-1 DOMAIN-CONTAINING PROTEIN"/>
    <property type="match status" value="1"/>
</dbReference>
<gene>
    <name evidence="2" type="ORF">C8D99_1036</name>
</gene>
<reference evidence="2 3" key="1">
    <citation type="submission" date="2019-03" db="EMBL/GenBank/DDBJ databases">
        <title>Genomic Encyclopedia of Type Strains, Phase IV (KMG-IV): sequencing the most valuable type-strain genomes for metagenomic binning, comparative biology and taxonomic classification.</title>
        <authorList>
            <person name="Goeker M."/>
        </authorList>
    </citation>
    <scope>NUCLEOTIDE SEQUENCE [LARGE SCALE GENOMIC DNA]</scope>
    <source>
        <strain evidence="2 3">DSM 25964</strain>
    </source>
</reference>
<dbReference type="InterPro" id="IPR013096">
    <property type="entry name" value="Cupin_2"/>
</dbReference>
<proteinExistence type="predicted"/>
<accession>A0A4R8MFX0</accession>
<dbReference type="Proteomes" id="UP000295066">
    <property type="component" value="Unassembled WGS sequence"/>
</dbReference>
<dbReference type="Gene3D" id="2.60.120.10">
    <property type="entry name" value="Jelly Rolls"/>
    <property type="match status" value="1"/>
</dbReference>
<comment type="caution">
    <text evidence="2">The sequence shown here is derived from an EMBL/GenBank/DDBJ whole genome shotgun (WGS) entry which is preliminary data.</text>
</comment>
<dbReference type="OrthoDB" id="160522at2"/>
<dbReference type="InterPro" id="IPR014710">
    <property type="entry name" value="RmlC-like_jellyroll"/>
</dbReference>
<evidence type="ECO:0000313" key="3">
    <source>
        <dbReference type="Proteomes" id="UP000295066"/>
    </source>
</evidence>
<dbReference type="EMBL" id="SORI01000003">
    <property type="protein sequence ID" value="TDY62786.1"/>
    <property type="molecule type" value="Genomic_DNA"/>
</dbReference>
<name>A0A4R8MFX0_9BACT</name>
<dbReference type="AlphaFoldDB" id="A0A4R8MFX0"/>
<evidence type="ECO:0000313" key="2">
    <source>
        <dbReference type="EMBL" id="TDY62786.1"/>
    </source>
</evidence>
<feature type="domain" description="Cupin type-2" evidence="1">
    <location>
        <begin position="39"/>
        <end position="108"/>
    </location>
</feature>
<dbReference type="PANTHER" id="PTHR36114">
    <property type="entry name" value="16.7 KDA PROTEIN IN WHIE LOCUS"/>
    <property type="match status" value="1"/>
</dbReference>
<keyword evidence="3" id="KW-1185">Reference proteome</keyword>
<dbReference type="CDD" id="cd02214">
    <property type="entry name" value="cupin_MJ1618"/>
    <property type="match status" value="1"/>
</dbReference>
<dbReference type="InterPro" id="IPR011051">
    <property type="entry name" value="RmlC_Cupin_sf"/>
</dbReference>
<organism evidence="2 3">
    <name type="scientific">Aminivibrio pyruvatiphilus</name>
    <dbReference type="NCBI Taxonomy" id="1005740"/>
    <lineage>
        <taxon>Bacteria</taxon>
        <taxon>Thermotogati</taxon>
        <taxon>Synergistota</taxon>
        <taxon>Synergistia</taxon>
        <taxon>Synergistales</taxon>
        <taxon>Aminobacteriaceae</taxon>
        <taxon>Aminivibrio</taxon>
    </lineage>
</organism>
<dbReference type="SUPFAM" id="SSF51182">
    <property type="entry name" value="RmlC-like cupins"/>
    <property type="match status" value="1"/>
</dbReference>
<sequence>MEEIVFRPGEGREYYTDERCHILESWNDPRDPHVSIARARVEPGVTTRWHRLAGVTERYYILAGRGRVEIGDLQPREVLPGDVAVIPPLARQRISNTGPDDLVFFCVCTPRFVPEAYEDIDD</sequence>
<dbReference type="InterPro" id="IPR052044">
    <property type="entry name" value="PKS_Associated_Protein"/>
</dbReference>